<evidence type="ECO:0000313" key="3">
    <source>
        <dbReference type="Proteomes" id="UP000887222"/>
    </source>
</evidence>
<gene>
    <name evidence="2" type="ORF">NCCP691_07680</name>
</gene>
<proteinExistence type="predicted"/>
<dbReference type="RefSeq" id="WP_220806931.1">
    <property type="nucleotide sequence ID" value="NZ_BPMK01000003.1"/>
</dbReference>
<comment type="caution">
    <text evidence="2">The sequence shown here is derived from an EMBL/GenBank/DDBJ whole genome shotgun (WGS) entry which is preliminary data.</text>
</comment>
<sequence>MDLHRILNHPPPPVASRAATPNREEPPAPPVPSGSGLGPVHPTDRAGLSAAADRGGRHRLTRSQSPQEPAAKRPRENTPDMEQEAAAALLAMAAASGPGPGGPPVRSSHARPSSGPAASASGASSRPGVPEEVRADVQQYVQQLKTLRDPHPLGKTRKKEVKASILSALHKLGQTGQSINLSSLRELASTEDWKRHIDHKHIGDVDRYLGYLAGDPKGRGVGAVNRMDRIRDQLSEEIQEDIDAFLNTPRSLHGRPPYEVSRETKRIDKNFLMKTLADFQSNGLDISFDGLKNLASDRTWQAYVNPNKHYIVDLYLPNAGLWRAAPPVPANVGSAGASAGPSQQA</sequence>
<feature type="compositionally biased region" description="Low complexity" evidence="1">
    <location>
        <begin position="85"/>
        <end position="97"/>
    </location>
</feature>
<reference evidence="2 3" key="1">
    <citation type="journal article" date="2022" name="Int. J. Syst. Evol. Microbiol.">
        <title>Noviherbaspirillum aridicola sp. nov., isolated from an arid soil in Pakistan.</title>
        <authorList>
            <person name="Khan I.U."/>
            <person name="Saqib M."/>
            <person name="Amin A."/>
            <person name="Hussain F."/>
            <person name="Li L."/>
            <person name="Liu Y.H."/>
            <person name="Fang B.Z."/>
            <person name="Ahmed I."/>
            <person name="Li W.J."/>
        </authorList>
    </citation>
    <scope>NUCLEOTIDE SEQUENCE [LARGE SCALE GENOMIC DNA]</scope>
    <source>
        <strain evidence="2 3">NCCP-691</strain>
    </source>
</reference>
<dbReference type="Proteomes" id="UP000887222">
    <property type="component" value="Unassembled WGS sequence"/>
</dbReference>
<keyword evidence="3" id="KW-1185">Reference proteome</keyword>
<evidence type="ECO:0000313" key="2">
    <source>
        <dbReference type="EMBL" id="GIZ50754.1"/>
    </source>
</evidence>
<feature type="region of interest" description="Disordered" evidence="1">
    <location>
        <begin position="1"/>
        <end position="130"/>
    </location>
</feature>
<dbReference type="EMBL" id="BPMK01000003">
    <property type="protein sequence ID" value="GIZ50754.1"/>
    <property type="molecule type" value="Genomic_DNA"/>
</dbReference>
<evidence type="ECO:0000256" key="1">
    <source>
        <dbReference type="SAM" id="MobiDB-lite"/>
    </source>
</evidence>
<feature type="compositionally biased region" description="Low complexity" evidence="1">
    <location>
        <begin position="104"/>
        <end position="128"/>
    </location>
</feature>
<accession>A0ABQ4Q0W4</accession>
<name>A0ABQ4Q0W4_9BURK</name>
<organism evidence="2 3">
    <name type="scientific">Noviherbaspirillum aridicola</name>
    <dbReference type="NCBI Taxonomy" id="2849687"/>
    <lineage>
        <taxon>Bacteria</taxon>
        <taxon>Pseudomonadati</taxon>
        <taxon>Pseudomonadota</taxon>
        <taxon>Betaproteobacteria</taxon>
        <taxon>Burkholderiales</taxon>
        <taxon>Oxalobacteraceae</taxon>
        <taxon>Noviherbaspirillum</taxon>
    </lineage>
</organism>
<protein>
    <submittedName>
        <fullName evidence="2">Uncharacterized protein</fullName>
    </submittedName>
</protein>